<organism evidence="2 3">
    <name type="scientific">Trypanosoma rangeli</name>
    <dbReference type="NCBI Taxonomy" id="5698"/>
    <lineage>
        <taxon>Eukaryota</taxon>
        <taxon>Discoba</taxon>
        <taxon>Euglenozoa</taxon>
        <taxon>Kinetoplastea</taxon>
        <taxon>Metakinetoplastina</taxon>
        <taxon>Trypanosomatida</taxon>
        <taxon>Trypanosomatidae</taxon>
        <taxon>Trypanosoma</taxon>
        <taxon>Herpetosoma</taxon>
    </lineage>
</organism>
<protein>
    <submittedName>
        <fullName evidence="2">Uncharacterized protein</fullName>
    </submittedName>
</protein>
<sequence length="548" mass="60159">MSSSNLFVIDGWRRELAAEDHVQRQHLAKTSLQRNFRGDAQRRVTSSSASSDMMVVDCCWARGHRSGGASPALSTYLFCALSSGALCILNTTNFMKMYLFENDLPRRNRKEEHAQRKDISRQHDSQRERLAAIDSVLLPCRGKRVPTVPGTVPGTTPEGEEFLSLVCATAEGWLCLFTVEPDAPSYTRSVSVKMGAVHKAVELPYDNDACCKGTWEKAYIRFSPKGGRAVAVVSARVPCSKATTALNGCVVAGESVEYVTLFCVLKWQEGETLETYTVETSWTSVRAPSNSASVGLKYVGWWDDEDITLMTAWSNGTVSLLDINLETVAHTSIFCTPAEEVAGRVSVVTAVAPSAYNKGSGRPSTSQQVGLVAMVLDGNIVMVFTVHDPQQYRVTANRDGSPMKATRLETTRDRTEPGNEFTLRPGHHTYCSEDIPVADLALFDNFIPYTLAVLLQSGALLALDTLTMELLHHRPLRRLFPPRGGTTAQQAGDKQQTAVVGDGRDSRSSNSSTTGRGMDSVNYFLRPKERPMTMCVVEHNTVVFLRPS</sequence>
<evidence type="ECO:0000313" key="3">
    <source>
        <dbReference type="Proteomes" id="UP000283634"/>
    </source>
</evidence>
<dbReference type="OrthoDB" id="271052at2759"/>
<feature type="compositionally biased region" description="Polar residues" evidence="1">
    <location>
        <begin position="486"/>
        <end position="498"/>
    </location>
</feature>
<dbReference type="OMA" id="DQWKIDV"/>
<dbReference type="GeneID" id="40325686"/>
<dbReference type="Proteomes" id="UP000283634">
    <property type="component" value="Unassembled WGS sequence"/>
</dbReference>
<dbReference type="AlphaFoldDB" id="A0A422NXM8"/>
<comment type="caution">
    <text evidence="2">The sequence shown here is derived from an EMBL/GenBank/DDBJ whole genome shotgun (WGS) entry which is preliminary data.</text>
</comment>
<reference evidence="2 3" key="1">
    <citation type="journal article" date="2018" name="BMC Genomics">
        <title>Genomic comparison of Trypanosoma conorhini and Trypanosoma rangeli to Trypanosoma cruzi strains of high and low virulence.</title>
        <authorList>
            <person name="Bradwell K.R."/>
            <person name="Koparde V.N."/>
            <person name="Matveyev A.V."/>
            <person name="Serrano M.G."/>
            <person name="Alves J.M."/>
            <person name="Parikh H."/>
            <person name="Huang B."/>
            <person name="Lee V."/>
            <person name="Espinosa-Alvarez O."/>
            <person name="Ortiz P.A."/>
            <person name="Costa-Martins A.G."/>
            <person name="Teixeira M.M."/>
            <person name="Buck G.A."/>
        </authorList>
    </citation>
    <scope>NUCLEOTIDE SEQUENCE [LARGE SCALE GENOMIC DNA]</scope>
    <source>
        <strain evidence="2 3">AM80</strain>
    </source>
</reference>
<dbReference type="RefSeq" id="XP_029241401.1">
    <property type="nucleotide sequence ID" value="XM_029378783.1"/>
</dbReference>
<dbReference type="VEuPathDB" id="TriTrypDB:TRSC58_02865"/>
<gene>
    <name evidence="2" type="ORF">TraAM80_01753</name>
</gene>
<evidence type="ECO:0000313" key="2">
    <source>
        <dbReference type="EMBL" id="RNF10175.1"/>
    </source>
</evidence>
<keyword evidence="3" id="KW-1185">Reference proteome</keyword>
<feature type="compositionally biased region" description="Low complexity" evidence="1">
    <location>
        <begin position="508"/>
        <end position="517"/>
    </location>
</feature>
<dbReference type="EMBL" id="MKGL01000036">
    <property type="protein sequence ID" value="RNF10175.1"/>
    <property type="molecule type" value="Genomic_DNA"/>
</dbReference>
<name>A0A422NXM8_TRYRA</name>
<feature type="region of interest" description="Disordered" evidence="1">
    <location>
        <begin position="480"/>
        <end position="521"/>
    </location>
</feature>
<accession>A0A422NXM8</accession>
<evidence type="ECO:0000256" key="1">
    <source>
        <dbReference type="SAM" id="MobiDB-lite"/>
    </source>
</evidence>
<proteinExistence type="predicted"/>